<evidence type="ECO:0000313" key="3">
    <source>
        <dbReference type="EMBL" id="CAK9875638.1"/>
    </source>
</evidence>
<dbReference type="Gene3D" id="3.40.50.300">
    <property type="entry name" value="P-loop containing nucleotide triphosphate hydrolases"/>
    <property type="match status" value="1"/>
</dbReference>
<proteinExistence type="predicted"/>
<dbReference type="InterPro" id="IPR027417">
    <property type="entry name" value="P-loop_NTPase"/>
</dbReference>
<feature type="domain" description="DEAD/DEAH-box helicase" evidence="2">
    <location>
        <begin position="293"/>
        <end position="353"/>
    </location>
</feature>
<dbReference type="InterPro" id="IPR011545">
    <property type="entry name" value="DEAD/DEAH_box_helicase_dom"/>
</dbReference>
<sequence length="392" mass="43163">MHALLFLLLHLTAGGPPRGEEYKSYLIRNTEHSDRTFYWSFGTIMTFQRYHKSANVGPLVKLIPRFLPPKLNLLFVEYMLLVRPVQSFVAGLRGNIDAAQQYMNVWAIQGDAAMEGAHVSRLVAAGFLEHANLDIGIADYRHLAAYFGGAIKQSYCTEFPIDETSGHSSATAARHYASCSNDHRFMDNQQMYTYKLAAEAWHHLLQLDGNPLDPPPSGGSTVEIPTIIDKPNTHCPLPSDYASLLASLVSSVAVARTPAQPTVPPPPRDQTHEVRALRALRRFGHEQWTCKEQGLAVTLVLENRLDLLVVMPTGHGKSAAFMIPPMVTGRTVIVVVPLSILVRGHEADASRAGLRHATYGTDTITFHDPPSILFVSVERATTPSLFVPLSGD</sequence>
<evidence type="ECO:0000256" key="1">
    <source>
        <dbReference type="SAM" id="SignalP"/>
    </source>
</evidence>
<feature type="chain" id="PRO_5045079944" description="DEAD/DEAH-box helicase domain-containing protein" evidence="1">
    <location>
        <begin position="20"/>
        <end position="392"/>
    </location>
</feature>
<evidence type="ECO:0000313" key="4">
    <source>
        <dbReference type="Proteomes" id="UP001497522"/>
    </source>
</evidence>
<keyword evidence="1" id="KW-0732">Signal</keyword>
<evidence type="ECO:0000259" key="2">
    <source>
        <dbReference type="Pfam" id="PF00270"/>
    </source>
</evidence>
<organism evidence="3 4">
    <name type="scientific">Sphagnum jensenii</name>
    <dbReference type="NCBI Taxonomy" id="128206"/>
    <lineage>
        <taxon>Eukaryota</taxon>
        <taxon>Viridiplantae</taxon>
        <taxon>Streptophyta</taxon>
        <taxon>Embryophyta</taxon>
        <taxon>Bryophyta</taxon>
        <taxon>Sphagnophytina</taxon>
        <taxon>Sphagnopsida</taxon>
        <taxon>Sphagnales</taxon>
        <taxon>Sphagnaceae</taxon>
        <taxon>Sphagnum</taxon>
    </lineage>
</organism>
<dbReference type="SUPFAM" id="SSF52540">
    <property type="entry name" value="P-loop containing nucleoside triphosphate hydrolases"/>
    <property type="match status" value="1"/>
</dbReference>
<protein>
    <recommendedName>
        <fullName evidence="2">DEAD/DEAH-box helicase domain-containing protein</fullName>
    </recommendedName>
</protein>
<gene>
    <name evidence="3" type="ORF">CSSPJE1EN2_LOCUS17860</name>
</gene>
<dbReference type="Pfam" id="PF00270">
    <property type="entry name" value="DEAD"/>
    <property type="match status" value="1"/>
</dbReference>
<dbReference type="Proteomes" id="UP001497522">
    <property type="component" value="Chromosome 5"/>
</dbReference>
<dbReference type="EMBL" id="OZ023706">
    <property type="protein sequence ID" value="CAK9875638.1"/>
    <property type="molecule type" value="Genomic_DNA"/>
</dbReference>
<keyword evidence="4" id="KW-1185">Reference proteome</keyword>
<accession>A0ABP1BJ41</accession>
<name>A0ABP1BJ41_9BRYO</name>
<feature type="signal peptide" evidence="1">
    <location>
        <begin position="1"/>
        <end position="19"/>
    </location>
</feature>
<reference evidence="3" key="1">
    <citation type="submission" date="2024-03" db="EMBL/GenBank/DDBJ databases">
        <authorList>
            <consortium name="ELIXIR-Norway"/>
            <consortium name="Elixir Norway"/>
        </authorList>
    </citation>
    <scope>NUCLEOTIDE SEQUENCE</scope>
</reference>